<dbReference type="PIRSF" id="PIRSF015793">
    <property type="entry name" value="VAC_EEV"/>
    <property type="match status" value="1"/>
</dbReference>
<evidence type="ECO:0000256" key="1">
    <source>
        <dbReference type="ARBA" id="ARBA00004182"/>
    </source>
</evidence>
<evidence type="ECO:0000256" key="4">
    <source>
        <dbReference type="ARBA" id="ARBA00023026"/>
    </source>
</evidence>
<dbReference type="Proteomes" id="UP000162522">
    <property type="component" value="Segment"/>
</dbReference>
<dbReference type="Pfam" id="PF03337">
    <property type="entry name" value="Pox_F12L"/>
    <property type="match status" value="1"/>
</dbReference>
<reference evidence="7 8" key="1">
    <citation type="journal article" date="2005" name="J. Virol.">
        <title>Genome of deerpox virus.</title>
        <authorList>
            <person name="Afonso C.L."/>
            <person name="Delhon G."/>
            <person name="Tulman E.R."/>
            <person name="Lu Z."/>
            <person name="Zsak A."/>
            <person name="Becerra V.M."/>
            <person name="Zsak L."/>
            <person name="Kutish G.F."/>
            <person name="Rock D.L."/>
        </authorList>
    </citation>
    <scope>NUCLEOTIDE SEQUENCE [LARGE SCALE GENOMIC DNA]</scope>
    <source>
        <strain evidence="7">W-1170-84</strain>
    </source>
</reference>
<evidence type="ECO:0000256" key="6">
    <source>
        <dbReference type="ARBA" id="ARBA00023136"/>
    </source>
</evidence>
<evidence type="ECO:0000313" key="7">
    <source>
        <dbReference type="EMBL" id="ABI99019.1"/>
    </source>
</evidence>
<name>Q08FE7_DPV84</name>
<dbReference type="GO" id="GO:0044174">
    <property type="term" value="C:host cell endosome"/>
    <property type="evidence" value="ECO:0007669"/>
    <property type="project" value="UniProtKB-SubCell"/>
</dbReference>
<evidence type="ECO:0000313" key="8">
    <source>
        <dbReference type="Proteomes" id="UP000162522"/>
    </source>
</evidence>
<evidence type="ECO:0000256" key="2">
    <source>
        <dbReference type="ARBA" id="ARBA00004311"/>
    </source>
</evidence>
<keyword evidence="6" id="KW-0472">Membrane</keyword>
<organism evidence="7 8">
    <name type="scientific">Deerpox virus (strain W-1170-84)</name>
    <name type="common">DPV</name>
    <dbReference type="NCBI Taxonomy" id="305676"/>
    <lineage>
        <taxon>Viruses</taxon>
        <taxon>Varidnaviria</taxon>
        <taxon>Bamfordvirae</taxon>
        <taxon>Nucleocytoviricota</taxon>
        <taxon>Pokkesviricetes</taxon>
        <taxon>Chitovirales</taxon>
        <taxon>Poxviridae</taxon>
        <taxon>Chordopoxvirinae</taxon>
        <taxon>Cervidpoxvirus</taxon>
        <taxon>Cervidpoxvirus muledeerpox</taxon>
        <taxon>Mule deerpox virus</taxon>
    </lineage>
</organism>
<accession>Q08FE7</accession>
<sequence length="652" mass="75437">MFKQIFKSLSENNSDDENNHIITALEEYKFSIVLARTKCGKGIIVYSSNLSTVKSMIDLSTLEIAGITKYVEPCPPPMSPISKLFIDESESDYYYSPATSRSPLIDILIKRASSEKEIENNIKNLDITGNVTVSEINYWMCCNGLAKYRFMNYRDDKIKETSYTLIDEMIITYIGNHYIWVKDKLSYTRPELDILPYDIESLSQKNMWSKIYPYNRHFLKIFSIYVNAIITPTGPSIYMISVYPGKCFIDFDSKKLISEFLKWVRETMNNVSTIAMVGYLSSVFDFSLLRASWPEDSGWTFIGHDNIVSKDGLKIVLLDVANFSCGMTLKEYCNHWEKVTITPPKDLITKHEAKLKIKLIERCALKTVTTLYNSINNHFTAINVLIQPWFMLSFNKLEDMIITKVLHMSASNVGGNMYYPTGNDSINFIYQSIRSKYVKTVNTSQCLKTYSIYRLKSLLKLIEFCKYPIGVPKYVKEGSCDKLYIALCEVTVKRDVRIPIIFLDDVTEPSYTFYTPLTCVDIELARMIGGYKIRELGALQWDSSVHISDYLFDTINNVGKLSIEDTVDNLIDKIMNVSELFPHKEEDYFPNYLLPFAAFSASYCRMKLHSIIKRVDSHFLGEYVFRHNYKEVWINDSFKKDQLFLSEMVKMN</sequence>
<evidence type="ECO:0000256" key="5">
    <source>
        <dbReference type="ARBA" id="ARBA00023046"/>
    </source>
</evidence>
<dbReference type="GO" id="GO:0055036">
    <property type="term" value="C:virion membrane"/>
    <property type="evidence" value="ECO:0007669"/>
    <property type="project" value="UniProtKB-SubCell"/>
</dbReference>
<dbReference type="GO" id="GO:0016032">
    <property type="term" value="P:viral process"/>
    <property type="evidence" value="ECO:0007669"/>
    <property type="project" value="InterPro"/>
</dbReference>
<keyword evidence="5" id="KW-1039">Host endosome</keyword>
<proteinExistence type="predicted"/>
<keyword evidence="4" id="KW-0843">Virulence</keyword>
<comment type="subcellular location">
    <subcellularLocation>
        <location evidence="2">Host endosome</location>
    </subcellularLocation>
    <subcellularLocation>
        <location evidence="1">Virion membrane</location>
    </subcellularLocation>
</comment>
<protein>
    <submittedName>
        <fullName evidence="7">EEV maturation protein</fullName>
    </submittedName>
</protein>
<evidence type="ECO:0000256" key="3">
    <source>
        <dbReference type="ARBA" id="ARBA00022844"/>
    </source>
</evidence>
<organismHost>
    <name type="scientific">Odocoileus hemionus</name>
    <name type="common">Mule deer</name>
    <name type="synonym">Cervus hemionus</name>
    <dbReference type="NCBI Taxonomy" id="9872"/>
</organismHost>
<gene>
    <name evidence="7" type="ORF">DpV84gp034</name>
</gene>
<dbReference type="EMBL" id="AY689437">
    <property type="protein sequence ID" value="ABI99019.1"/>
    <property type="molecule type" value="Genomic_DNA"/>
</dbReference>
<keyword evidence="3" id="KW-0946">Virion</keyword>
<dbReference type="InterPro" id="IPR005005">
    <property type="entry name" value="Poxvirus_F12L"/>
</dbReference>